<dbReference type="EMBL" id="VIEB01000581">
    <property type="protein sequence ID" value="TQD85984.1"/>
    <property type="molecule type" value="Genomic_DNA"/>
</dbReference>
<evidence type="ECO:0000313" key="1">
    <source>
        <dbReference type="EMBL" id="TQD85984.1"/>
    </source>
</evidence>
<name>A0A540LHQ4_MALBA</name>
<dbReference type="Proteomes" id="UP000315295">
    <property type="component" value="Unassembled WGS sequence"/>
</dbReference>
<protein>
    <submittedName>
        <fullName evidence="1">Uncharacterized protein</fullName>
    </submittedName>
</protein>
<dbReference type="AlphaFoldDB" id="A0A540LHQ4"/>
<comment type="caution">
    <text evidence="1">The sequence shown here is derived from an EMBL/GenBank/DDBJ whole genome shotgun (WGS) entry which is preliminary data.</text>
</comment>
<accession>A0A540LHQ4</accession>
<sequence>MDLSKVNEKIPSSIRCARSLGLLPSASDRPEVPAQDAAAAAVGYAIAGLPPHQGLVFHQALKNWAQYMEADIMVKKWRR</sequence>
<reference evidence="1 2" key="1">
    <citation type="journal article" date="2019" name="G3 (Bethesda)">
        <title>Sequencing of a Wild Apple (Malus baccata) Genome Unravels the Differences Between Cultivated and Wild Apple Species Regarding Disease Resistance and Cold Tolerance.</title>
        <authorList>
            <person name="Chen X."/>
        </authorList>
    </citation>
    <scope>NUCLEOTIDE SEQUENCE [LARGE SCALE GENOMIC DNA]</scope>
    <source>
        <strain evidence="2">cv. Shandingzi</strain>
        <tissue evidence="1">Leaves</tissue>
    </source>
</reference>
<gene>
    <name evidence="1" type="ORF">C1H46_028463</name>
</gene>
<evidence type="ECO:0000313" key="2">
    <source>
        <dbReference type="Proteomes" id="UP000315295"/>
    </source>
</evidence>
<keyword evidence="2" id="KW-1185">Reference proteome</keyword>
<organism evidence="1 2">
    <name type="scientific">Malus baccata</name>
    <name type="common">Siberian crab apple</name>
    <name type="synonym">Pyrus baccata</name>
    <dbReference type="NCBI Taxonomy" id="106549"/>
    <lineage>
        <taxon>Eukaryota</taxon>
        <taxon>Viridiplantae</taxon>
        <taxon>Streptophyta</taxon>
        <taxon>Embryophyta</taxon>
        <taxon>Tracheophyta</taxon>
        <taxon>Spermatophyta</taxon>
        <taxon>Magnoliopsida</taxon>
        <taxon>eudicotyledons</taxon>
        <taxon>Gunneridae</taxon>
        <taxon>Pentapetalae</taxon>
        <taxon>rosids</taxon>
        <taxon>fabids</taxon>
        <taxon>Rosales</taxon>
        <taxon>Rosaceae</taxon>
        <taxon>Amygdaloideae</taxon>
        <taxon>Maleae</taxon>
        <taxon>Malus</taxon>
    </lineage>
</organism>
<dbReference type="STRING" id="106549.A0A540LHQ4"/>
<proteinExistence type="predicted"/>